<organism evidence="2 3">
    <name type="scientific">Liparis tanakae</name>
    <name type="common">Tanaka's snailfish</name>
    <dbReference type="NCBI Taxonomy" id="230148"/>
    <lineage>
        <taxon>Eukaryota</taxon>
        <taxon>Metazoa</taxon>
        <taxon>Chordata</taxon>
        <taxon>Craniata</taxon>
        <taxon>Vertebrata</taxon>
        <taxon>Euteleostomi</taxon>
        <taxon>Actinopterygii</taxon>
        <taxon>Neopterygii</taxon>
        <taxon>Teleostei</taxon>
        <taxon>Neoteleostei</taxon>
        <taxon>Acanthomorphata</taxon>
        <taxon>Eupercaria</taxon>
        <taxon>Perciformes</taxon>
        <taxon>Cottioidei</taxon>
        <taxon>Cottales</taxon>
        <taxon>Liparidae</taxon>
        <taxon>Liparis</taxon>
    </lineage>
</organism>
<accession>A0A4Z2I301</accession>
<feature type="compositionally biased region" description="Basic residues" evidence="1">
    <location>
        <begin position="36"/>
        <end position="67"/>
    </location>
</feature>
<proteinExistence type="predicted"/>
<keyword evidence="3" id="KW-1185">Reference proteome</keyword>
<gene>
    <name evidence="2" type="ORF">EYF80_018157</name>
</gene>
<dbReference type="EMBL" id="SRLO01000147">
    <property type="protein sequence ID" value="TNN71632.1"/>
    <property type="molecule type" value="Genomic_DNA"/>
</dbReference>
<dbReference type="AlphaFoldDB" id="A0A4Z2I301"/>
<feature type="region of interest" description="Disordered" evidence="1">
    <location>
        <begin position="1"/>
        <end position="77"/>
    </location>
</feature>
<evidence type="ECO:0000256" key="1">
    <source>
        <dbReference type="SAM" id="MobiDB-lite"/>
    </source>
</evidence>
<feature type="compositionally biased region" description="Basic and acidic residues" evidence="1">
    <location>
        <begin position="15"/>
        <end position="28"/>
    </location>
</feature>
<evidence type="ECO:0000313" key="2">
    <source>
        <dbReference type="EMBL" id="TNN71632.1"/>
    </source>
</evidence>
<evidence type="ECO:0000313" key="3">
    <source>
        <dbReference type="Proteomes" id="UP000314294"/>
    </source>
</evidence>
<dbReference type="Proteomes" id="UP000314294">
    <property type="component" value="Unassembled WGS sequence"/>
</dbReference>
<reference evidence="2 3" key="1">
    <citation type="submission" date="2019-03" db="EMBL/GenBank/DDBJ databases">
        <title>First draft genome of Liparis tanakae, snailfish: a comprehensive survey of snailfish specific genes.</title>
        <authorList>
            <person name="Kim W."/>
            <person name="Song I."/>
            <person name="Jeong J.-H."/>
            <person name="Kim D."/>
            <person name="Kim S."/>
            <person name="Ryu S."/>
            <person name="Song J.Y."/>
            <person name="Lee S.K."/>
        </authorList>
    </citation>
    <scope>NUCLEOTIDE SEQUENCE [LARGE SCALE GENOMIC DNA]</scope>
    <source>
        <tissue evidence="2">Muscle</tissue>
    </source>
</reference>
<sequence>MERDRSSGRANSTKRLLEWTGRGDKQADGRLCNKSQARRKKINYSRGQKKKKKKRAKKKKKKKKKKKHEEEEEEEEA</sequence>
<name>A0A4Z2I301_9TELE</name>
<comment type="caution">
    <text evidence="2">The sequence shown here is derived from an EMBL/GenBank/DDBJ whole genome shotgun (WGS) entry which is preliminary data.</text>
</comment>
<protein>
    <submittedName>
        <fullName evidence="2">Uncharacterized protein</fullName>
    </submittedName>
</protein>